<sequence>MKQLHKLFKFIKKCYYVLPTIFKITDRSIKSIELAKQMQNFKTIEDFLSIVKGVPDSEMPSFVAASIALVDSTLSTSVFFVCIDSVLADELEFVSLFE</sequence>
<gene>
    <name evidence="1" type="ORF">HICCMSTLAB_LOCUS11802</name>
</gene>
<proteinExistence type="predicted"/>
<organism evidence="1 2">
    <name type="scientific">Cotesia congregata</name>
    <name type="common">Parasitoid wasp</name>
    <name type="synonym">Apanteles congregatus</name>
    <dbReference type="NCBI Taxonomy" id="51543"/>
    <lineage>
        <taxon>Eukaryota</taxon>
        <taxon>Metazoa</taxon>
        <taxon>Ecdysozoa</taxon>
        <taxon>Arthropoda</taxon>
        <taxon>Hexapoda</taxon>
        <taxon>Insecta</taxon>
        <taxon>Pterygota</taxon>
        <taxon>Neoptera</taxon>
        <taxon>Endopterygota</taxon>
        <taxon>Hymenoptera</taxon>
        <taxon>Apocrita</taxon>
        <taxon>Ichneumonoidea</taxon>
        <taxon>Braconidae</taxon>
        <taxon>Microgastrinae</taxon>
        <taxon>Cotesia</taxon>
    </lineage>
</organism>
<evidence type="ECO:0000313" key="2">
    <source>
        <dbReference type="Proteomes" id="UP000786811"/>
    </source>
</evidence>
<dbReference type="Proteomes" id="UP000786811">
    <property type="component" value="Unassembled WGS sequence"/>
</dbReference>
<reference evidence="1" key="1">
    <citation type="submission" date="2021-04" db="EMBL/GenBank/DDBJ databases">
        <authorList>
            <person name="Chebbi M.A.C M."/>
        </authorList>
    </citation>
    <scope>NUCLEOTIDE SEQUENCE</scope>
</reference>
<evidence type="ECO:0000313" key="1">
    <source>
        <dbReference type="EMBL" id="CAG5104037.1"/>
    </source>
</evidence>
<name>A0A8J2HMP2_COTCN</name>
<comment type="caution">
    <text evidence="1">The sequence shown here is derived from an EMBL/GenBank/DDBJ whole genome shotgun (WGS) entry which is preliminary data.</text>
</comment>
<accession>A0A8J2HMP2</accession>
<dbReference type="AlphaFoldDB" id="A0A8J2HMP2"/>
<dbReference type="EMBL" id="CAJNRD030001123">
    <property type="protein sequence ID" value="CAG5104037.1"/>
    <property type="molecule type" value="Genomic_DNA"/>
</dbReference>
<dbReference type="OrthoDB" id="8878063at2759"/>
<protein>
    <submittedName>
        <fullName evidence="1">Uncharacterized protein</fullName>
    </submittedName>
</protein>
<keyword evidence="2" id="KW-1185">Reference proteome</keyword>